<dbReference type="Proteomes" id="UP000694044">
    <property type="component" value="Unassembled WGS sequence"/>
</dbReference>
<evidence type="ECO:0000256" key="2">
    <source>
        <dbReference type="SAM" id="MobiDB-lite"/>
    </source>
</evidence>
<name>A0A8T1VD19_9STRA</name>
<dbReference type="OrthoDB" id="116472at2759"/>
<comment type="caution">
    <text evidence="3">The sequence shown here is derived from an EMBL/GenBank/DDBJ whole genome shotgun (WGS) entry which is preliminary data.</text>
</comment>
<feature type="region of interest" description="Disordered" evidence="2">
    <location>
        <begin position="52"/>
        <end position="80"/>
    </location>
</feature>
<evidence type="ECO:0008006" key="5">
    <source>
        <dbReference type="Google" id="ProtNLM"/>
    </source>
</evidence>
<protein>
    <recommendedName>
        <fullName evidence="5">M96 mating-specific protein family</fullName>
    </recommendedName>
</protein>
<evidence type="ECO:0000313" key="4">
    <source>
        <dbReference type="Proteomes" id="UP000694044"/>
    </source>
</evidence>
<dbReference type="EMBL" id="JAGDFM010000528">
    <property type="protein sequence ID" value="KAG7377424.1"/>
    <property type="molecule type" value="Genomic_DNA"/>
</dbReference>
<gene>
    <name evidence="3" type="ORF">PHYPSEUDO_011650</name>
</gene>
<feature type="coiled-coil region" evidence="1">
    <location>
        <begin position="134"/>
        <end position="161"/>
    </location>
</feature>
<evidence type="ECO:0000313" key="3">
    <source>
        <dbReference type="EMBL" id="KAG7377424.1"/>
    </source>
</evidence>
<dbReference type="AlphaFoldDB" id="A0A8T1VD19"/>
<keyword evidence="1" id="KW-0175">Coiled coil</keyword>
<accession>A0A8T1VD19</accession>
<organism evidence="3 4">
    <name type="scientific">Phytophthora pseudosyringae</name>
    <dbReference type="NCBI Taxonomy" id="221518"/>
    <lineage>
        <taxon>Eukaryota</taxon>
        <taxon>Sar</taxon>
        <taxon>Stramenopiles</taxon>
        <taxon>Oomycota</taxon>
        <taxon>Peronosporomycetes</taxon>
        <taxon>Peronosporales</taxon>
        <taxon>Peronosporaceae</taxon>
        <taxon>Phytophthora</taxon>
    </lineage>
</organism>
<evidence type="ECO:0000256" key="1">
    <source>
        <dbReference type="SAM" id="Coils"/>
    </source>
</evidence>
<sequence length="437" mass="49206">MTPLLAAPLSALEALENDFNLSEFLQELDELDQLQDAQLEFLNPKRCRDWDVDTEPERKKMKATPPLETPKTTPRKRRSTSWLRRKQELNALRCESEALETRVTFMRMEVDRRCAFQKSLPTSFEKQGMWKSVAAIARQECESAQNENARLKNDVQLYARASEMLQTQLLAAECRRKQLLESTLVIADAFRVGMTTSRVLCFDNDGVLDMLERRINSRCHELDLILNEARRRPAEGSITEQVRVCRDGGQDAAAVVEFRYARLLPFGEDATAKSIWQIIELGGVITKTNTRVARSTSDMVGLVSRHTVPLGDKASVSADVHTVIKRFTVGTGMVALIESHTEWSIRYPASELLRSTTEEGGWVVVYEHPLEPCGATQRASQLRTSLKLRPNESKADGKGKSLTSTMVDVVIPSFHDILSSHHQSIENFMLDTEGGAI</sequence>
<keyword evidence="4" id="KW-1185">Reference proteome</keyword>
<proteinExistence type="predicted"/>
<reference evidence="3" key="1">
    <citation type="submission" date="2021-02" db="EMBL/GenBank/DDBJ databases">
        <authorList>
            <person name="Palmer J.M."/>
        </authorList>
    </citation>
    <scope>NUCLEOTIDE SEQUENCE</scope>
    <source>
        <strain evidence="3">SCRP734</strain>
    </source>
</reference>